<keyword evidence="9" id="KW-0325">Glycoprotein</keyword>
<reference evidence="12" key="1">
    <citation type="submission" date="2021-02" db="EMBL/GenBank/DDBJ databases">
        <authorList>
            <person name="Nowell W R."/>
        </authorList>
    </citation>
    <scope>NUCLEOTIDE SEQUENCE</scope>
</reference>
<dbReference type="InterPro" id="IPR041805">
    <property type="entry name" value="ASMase/PPN1_MPP"/>
</dbReference>
<dbReference type="SUPFAM" id="SSF56300">
    <property type="entry name" value="Metallo-dependent phosphatases"/>
    <property type="match status" value="1"/>
</dbReference>
<dbReference type="GO" id="GO:0046513">
    <property type="term" value="P:ceramide biosynthetic process"/>
    <property type="evidence" value="ECO:0007669"/>
    <property type="project" value="TreeGrafter"/>
</dbReference>
<dbReference type="GO" id="GO:0005615">
    <property type="term" value="C:extracellular space"/>
    <property type="evidence" value="ECO:0007669"/>
    <property type="project" value="TreeGrafter"/>
</dbReference>
<gene>
    <name evidence="12" type="ORF">XAT740_LOCUS36731</name>
</gene>
<keyword evidence="4" id="KW-0964">Secreted</keyword>
<evidence type="ECO:0000256" key="2">
    <source>
        <dbReference type="ARBA" id="ARBA00004613"/>
    </source>
</evidence>
<comment type="cofactor">
    <cofactor evidence="1">
        <name>Zn(2+)</name>
        <dbReference type="ChEBI" id="CHEBI:29105"/>
    </cofactor>
</comment>
<dbReference type="PANTHER" id="PTHR10340:SF34">
    <property type="entry name" value="SPHINGOMYELIN PHOSPHODIESTERASE"/>
    <property type="match status" value="1"/>
</dbReference>
<evidence type="ECO:0000256" key="4">
    <source>
        <dbReference type="ARBA" id="ARBA00022525"/>
    </source>
</evidence>
<sequence>MSIFLINLARKLTVRNRYVVVCLSLAPGHVGAGFWGDVRNCDLPYWTAEVMLKYASELEKVDFVYYTGDLPPHNVWNQSQEQQLYSLKTINQLLAETFPNVTFYSAVGNHEAAPCNLFPTPNIQSSNISWLYHALADSWINLGLPDDTRETIERGAFYTTVVRPGLRVISLNMNYCSAENFWLFINSTDPLEQLQWMINWLQYAEDHGEKVHIIGHIPPKACLASFSWNFHKIVNRYENTISGQFYGHTHNDEFFINYDELDPKRPVSMGYITPSLTTFSNLNPGYRVYKIDGYYPDSSYWVLDHRTVIMNLTATNLYNRTIFVDEYDARYAYQMDNLFPDDWHNFVQRLEIDMDGPLMSLVYQYYTKSYANGTQCDHNCRRGLLCDFVTSRAEDPHPCDAIPN</sequence>
<dbReference type="GO" id="GO:0016020">
    <property type="term" value="C:membrane"/>
    <property type="evidence" value="ECO:0007669"/>
    <property type="project" value="GOC"/>
</dbReference>
<accession>A0A815PET2</accession>
<protein>
    <recommendedName>
        <fullName evidence="14">Sphingomyelin phosphodiesterase</fullName>
    </recommendedName>
</protein>
<dbReference type="AlphaFoldDB" id="A0A815PET2"/>
<evidence type="ECO:0000256" key="8">
    <source>
        <dbReference type="ARBA" id="ARBA00022833"/>
    </source>
</evidence>
<organism evidence="12 13">
    <name type="scientific">Adineta ricciae</name>
    <name type="common">Rotifer</name>
    <dbReference type="NCBI Taxonomy" id="249248"/>
    <lineage>
        <taxon>Eukaryota</taxon>
        <taxon>Metazoa</taxon>
        <taxon>Spiralia</taxon>
        <taxon>Gnathifera</taxon>
        <taxon>Rotifera</taxon>
        <taxon>Eurotatoria</taxon>
        <taxon>Bdelloidea</taxon>
        <taxon>Adinetida</taxon>
        <taxon>Adinetidae</taxon>
        <taxon>Adineta</taxon>
    </lineage>
</organism>
<dbReference type="Gene3D" id="3.60.21.10">
    <property type="match status" value="1"/>
</dbReference>
<feature type="domain" description="Sphingomyelin phosphodiesterase C-terminal" evidence="11">
    <location>
        <begin position="272"/>
        <end position="387"/>
    </location>
</feature>
<evidence type="ECO:0000259" key="11">
    <source>
        <dbReference type="Pfam" id="PF19272"/>
    </source>
</evidence>
<dbReference type="GO" id="GO:0046872">
    <property type="term" value="F:metal ion binding"/>
    <property type="evidence" value="ECO:0007669"/>
    <property type="project" value="UniProtKB-KW"/>
</dbReference>
<dbReference type="CDD" id="cd00842">
    <property type="entry name" value="MPP_ASMase"/>
    <property type="match status" value="1"/>
</dbReference>
<evidence type="ECO:0000256" key="5">
    <source>
        <dbReference type="ARBA" id="ARBA00022723"/>
    </source>
</evidence>
<dbReference type="GO" id="GO:0005764">
    <property type="term" value="C:lysosome"/>
    <property type="evidence" value="ECO:0007669"/>
    <property type="project" value="TreeGrafter"/>
</dbReference>
<dbReference type="GO" id="GO:0006685">
    <property type="term" value="P:sphingomyelin catabolic process"/>
    <property type="evidence" value="ECO:0007669"/>
    <property type="project" value="TreeGrafter"/>
</dbReference>
<evidence type="ECO:0000256" key="9">
    <source>
        <dbReference type="ARBA" id="ARBA00023180"/>
    </source>
</evidence>
<evidence type="ECO:0000259" key="10">
    <source>
        <dbReference type="Pfam" id="PF00149"/>
    </source>
</evidence>
<name>A0A815PET2_ADIRI</name>
<keyword evidence="8" id="KW-0862">Zinc</keyword>
<keyword evidence="13" id="KW-1185">Reference proteome</keyword>
<keyword evidence="7" id="KW-0378">Hydrolase</keyword>
<keyword evidence="5" id="KW-0479">Metal-binding</keyword>
<proteinExistence type="inferred from homology"/>
<evidence type="ECO:0000256" key="6">
    <source>
        <dbReference type="ARBA" id="ARBA00022729"/>
    </source>
</evidence>
<evidence type="ECO:0000313" key="12">
    <source>
        <dbReference type="EMBL" id="CAF1448420.1"/>
    </source>
</evidence>
<dbReference type="InterPro" id="IPR029052">
    <property type="entry name" value="Metallo-depent_PP-like"/>
</dbReference>
<dbReference type="Pfam" id="PF00149">
    <property type="entry name" value="Metallophos"/>
    <property type="match status" value="1"/>
</dbReference>
<dbReference type="InterPro" id="IPR045473">
    <property type="entry name" value="ASM_C"/>
</dbReference>
<evidence type="ECO:0000256" key="1">
    <source>
        <dbReference type="ARBA" id="ARBA00001947"/>
    </source>
</evidence>
<dbReference type="InterPro" id="IPR004843">
    <property type="entry name" value="Calcineurin-like_PHP"/>
</dbReference>
<comment type="subcellular location">
    <subcellularLocation>
        <location evidence="2">Secreted</location>
    </subcellularLocation>
</comment>
<evidence type="ECO:0000256" key="3">
    <source>
        <dbReference type="ARBA" id="ARBA00008234"/>
    </source>
</evidence>
<keyword evidence="6" id="KW-0732">Signal</keyword>
<dbReference type="GO" id="GO:0061750">
    <property type="term" value="F:acid sphingomyelin phosphodiesterase activity"/>
    <property type="evidence" value="ECO:0007669"/>
    <property type="project" value="TreeGrafter"/>
</dbReference>
<dbReference type="Proteomes" id="UP000663828">
    <property type="component" value="Unassembled WGS sequence"/>
</dbReference>
<evidence type="ECO:0008006" key="14">
    <source>
        <dbReference type="Google" id="ProtNLM"/>
    </source>
</evidence>
<evidence type="ECO:0000256" key="7">
    <source>
        <dbReference type="ARBA" id="ARBA00022801"/>
    </source>
</evidence>
<comment type="similarity">
    <text evidence="3">Belongs to the acid sphingomyelinase family.</text>
</comment>
<comment type="caution">
    <text evidence="12">The sequence shown here is derived from an EMBL/GenBank/DDBJ whole genome shotgun (WGS) entry which is preliminary data.</text>
</comment>
<dbReference type="EMBL" id="CAJNOR010003796">
    <property type="protein sequence ID" value="CAF1448420.1"/>
    <property type="molecule type" value="Genomic_DNA"/>
</dbReference>
<dbReference type="PANTHER" id="PTHR10340">
    <property type="entry name" value="SPHINGOMYELIN PHOSPHODIESTERASE"/>
    <property type="match status" value="1"/>
</dbReference>
<feature type="domain" description="Calcineurin-like phosphoesterase" evidence="10">
    <location>
        <begin position="48"/>
        <end position="251"/>
    </location>
</feature>
<evidence type="ECO:0000313" key="13">
    <source>
        <dbReference type="Proteomes" id="UP000663828"/>
    </source>
</evidence>
<dbReference type="Pfam" id="PF19272">
    <property type="entry name" value="ASMase_C"/>
    <property type="match status" value="1"/>
</dbReference>